<dbReference type="KEGG" id="sbi:8079187"/>
<organism evidence="2 3">
    <name type="scientific">Sorghum bicolor</name>
    <name type="common">Sorghum</name>
    <name type="synonym">Sorghum vulgare</name>
    <dbReference type="NCBI Taxonomy" id="4558"/>
    <lineage>
        <taxon>Eukaryota</taxon>
        <taxon>Viridiplantae</taxon>
        <taxon>Streptophyta</taxon>
        <taxon>Embryophyta</taxon>
        <taxon>Tracheophyta</taxon>
        <taxon>Spermatophyta</taxon>
        <taxon>Magnoliopsida</taxon>
        <taxon>Liliopsida</taxon>
        <taxon>Poales</taxon>
        <taxon>Poaceae</taxon>
        <taxon>PACMAD clade</taxon>
        <taxon>Panicoideae</taxon>
        <taxon>Andropogonodae</taxon>
        <taxon>Andropogoneae</taxon>
        <taxon>Sorghinae</taxon>
        <taxon>Sorghum</taxon>
    </lineage>
</organism>
<feature type="compositionally biased region" description="Basic residues" evidence="1">
    <location>
        <begin position="35"/>
        <end position="46"/>
    </location>
</feature>
<protein>
    <submittedName>
        <fullName evidence="2">Uncharacterized protein</fullName>
    </submittedName>
</protein>
<reference evidence="2" key="1">
    <citation type="journal article" date="2019" name="BMC Genomics">
        <title>A new reference genome for Sorghum bicolor reveals high levels of sequence similarity between sweet and grain genotypes: implications for the genetics of sugar metabolism.</title>
        <authorList>
            <person name="Cooper E.A."/>
            <person name="Brenton Z.W."/>
            <person name="Flinn B.S."/>
            <person name="Jenkins J."/>
            <person name="Shu S."/>
            <person name="Flowers D."/>
            <person name="Luo F."/>
            <person name="Wang Y."/>
            <person name="Xia P."/>
            <person name="Barry K."/>
            <person name="Daum C."/>
            <person name="Lipzen A."/>
            <person name="Yoshinaga Y."/>
            <person name="Schmutz J."/>
            <person name="Saski C."/>
            <person name="Vermerris W."/>
            <person name="Kresovich S."/>
        </authorList>
    </citation>
    <scope>NUCLEOTIDE SEQUENCE</scope>
</reference>
<dbReference type="EMBL" id="CM027681">
    <property type="protein sequence ID" value="KAG0545793.1"/>
    <property type="molecule type" value="Genomic_DNA"/>
</dbReference>
<name>A0A921RTV4_SORBI</name>
<dbReference type="PANTHER" id="PTHR37256">
    <property type="entry name" value="E1A-BINDING PROTEIN P400-LIKE"/>
    <property type="match status" value="1"/>
</dbReference>
<feature type="compositionally biased region" description="Low complexity" evidence="1">
    <location>
        <begin position="76"/>
        <end position="114"/>
    </location>
</feature>
<dbReference type="Proteomes" id="UP000807115">
    <property type="component" value="Chromosome 2"/>
</dbReference>
<dbReference type="OrthoDB" id="692030at2759"/>
<comment type="caution">
    <text evidence="2">The sequence shown here is derived from an EMBL/GenBank/DDBJ whole genome shotgun (WGS) entry which is preliminary data.</text>
</comment>
<sequence length="432" mass="46970">MTNNTIPHDHRHHHHRLRPLHQEMDQLQALAVKPQAKRQARRRTHTSRPYQERLLNMAEARREIVTALKIHRASSTRHQQQQQSTYYQQHRQEEPPIAQQLQQQQEDEQQQAQQVAFQDRRSQAAIDEEASSLAHTPSTTMSYAAASFANPLRNPPPAHWIAAGSSYSYCSPPPILRLPCDDLTPPELPLPVPAAAMGGLLVELEHYQAGLEHLVRSLPAQPLGLNLSFQGFGVSVDDGAKDDCEDLFGSLPLTQPSPAASYSYSPPAVETTATAQAYGHGSPVAAALVPVLLDGGEMMAQPSTGGGEMQGAEWSEAAAADVAEWWSKILESGQRAPPNAEDVAATAAGLPAEWRWFCCEDGVGVAAAEQGAVTGGVLATRMHVEDGDYTCCYEGGRCDDGEHVTLPCMDDGIGDDVQGWDGEWFSTSHALD</sequence>
<evidence type="ECO:0000313" key="3">
    <source>
        <dbReference type="Proteomes" id="UP000807115"/>
    </source>
</evidence>
<dbReference type="PANTHER" id="PTHR37256:SF4">
    <property type="entry name" value="HYDROXYPROLINE-RICH GLYCOPROTEIN FAMILY PROTEIN"/>
    <property type="match status" value="1"/>
</dbReference>
<dbReference type="AlphaFoldDB" id="A0A921RTV4"/>
<evidence type="ECO:0000313" key="2">
    <source>
        <dbReference type="EMBL" id="KAG0545793.1"/>
    </source>
</evidence>
<dbReference type="Gramene" id="EER97536">
    <property type="protein sequence ID" value="EER97536"/>
    <property type="gene ID" value="SORBI_3002G374500"/>
</dbReference>
<reference evidence="2" key="2">
    <citation type="submission" date="2020-10" db="EMBL/GenBank/DDBJ databases">
        <authorList>
            <person name="Cooper E.A."/>
            <person name="Brenton Z.W."/>
            <person name="Flinn B.S."/>
            <person name="Jenkins J."/>
            <person name="Shu S."/>
            <person name="Flowers D."/>
            <person name="Luo F."/>
            <person name="Wang Y."/>
            <person name="Xia P."/>
            <person name="Barry K."/>
            <person name="Daum C."/>
            <person name="Lipzen A."/>
            <person name="Yoshinaga Y."/>
            <person name="Schmutz J."/>
            <person name="Saski C."/>
            <person name="Vermerris W."/>
            <person name="Kresovich S."/>
        </authorList>
    </citation>
    <scope>NUCLEOTIDE SEQUENCE</scope>
</reference>
<feature type="region of interest" description="Disordered" evidence="1">
    <location>
        <begin position="32"/>
        <end position="52"/>
    </location>
</feature>
<accession>A0A921RTV4</accession>
<gene>
    <name evidence="2" type="ORF">BDA96_02G392700</name>
</gene>
<dbReference type="OMA" id="NTIPHDH"/>
<feature type="region of interest" description="Disordered" evidence="1">
    <location>
        <begin position="72"/>
        <end position="138"/>
    </location>
</feature>
<evidence type="ECO:0000256" key="1">
    <source>
        <dbReference type="SAM" id="MobiDB-lite"/>
    </source>
</evidence>
<proteinExistence type="predicted"/>